<keyword evidence="1" id="KW-0472">Membrane</keyword>
<dbReference type="RefSeq" id="WP_013739173.1">
    <property type="nucleotide sequence ID" value="NC_015436.1"/>
</dbReference>
<dbReference type="KEGG" id="scc:Spico_0549"/>
<protein>
    <submittedName>
        <fullName evidence="2">Uncharacterized protein</fullName>
    </submittedName>
</protein>
<organism evidence="2 3">
    <name type="scientific">Parasphaerochaeta coccoides (strain ATCC BAA-1237 / DSM 17374 / SPN1)</name>
    <name type="common">Sphaerochaeta coccoides</name>
    <dbReference type="NCBI Taxonomy" id="760011"/>
    <lineage>
        <taxon>Bacteria</taxon>
        <taxon>Pseudomonadati</taxon>
        <taxon>Spirochaetota</taxon>
        <taxon>Spirochaetia</taxon>
        <taxon>Spirochaetales</taxon>
        <taxon>Sphaerochaetaceae</taxon>
        <taxon>Parasphaerochaeta</taxon>
    </lineage>
</organism>
<dbReference type="AlphaFoldDB" id="F4GK05"/>
<evidence type="ECO:0000313" key="3">
    <source>
        <dbReference type="Proteomes" id="UP000007939"/>
    </source>
</evidence>
<gene>
    <name evidence="2" type="ordered locus">Spico_0549</name>
</gene>
<dbReference type="EMBL" id="CP002659">
    <property type="protein sequence ID" value="AEC01777.1"/>
    <property type="molecule type" value="Genomic_DNA"/>
</dbReference>
<dbReference type="STRING" id="760011.Spico_0549"/>
<dbReference type="HOGENOM" id="CLU_2131939_0_0_12"/>
<feature type="transmembrane region" description="Helical" evidence="1">
    <location>
        <begin position="51"/>
        <end position="72"/>
    </location>
</feature>
<proteinExistence type="predicted"/>
<dbReference type="Proteomes" id="UP000007939">
    <property type="component" value="Chromosome"/>
</dbReference>
<feature type="transmembrane region" description="Helical" evidence="1">
    <location>
        <begin position="79"/>
        <end position="102"/>
    </location>
</feature>
<keyword evidence="1" id="KW-1133">Transmembrane helix</keyword>
<keyword evidence="3" id="KW-1185">Reference proteome</keyword>
<feature type="transmembrane region" description="Helical" evidence="1">
    <location>
        <begin position="7"/>
        <end position="31"/>
    </location>
</feature>
<evidence type="ECO:0000313" key="2">
    <source>
        <dbReference type="EMBL" id="AEC01777.1"/>
    </source>
</evidence>
<keyword evidence="1" id="KW-0812">Transmembrane</keyword>
<sequence>MLKLRRILAISSQLHTYLLIADVTVFCMRFILPSWDAELQIIQAFRTYNAILGWTGILFGIFIICGSILAYARDEVNIAHLLVPAIIKTVIFFAVSFLSGLINSIVQGGVIIV</sequence>
<reference evidence="2 3" key="2">
    <citation type="journal article" date="2012" name="Stand. Genomic Sci.">
        <title>Complete genome sequence of the termite hindgut bacterium Spirochaeta coccoides type strain (SPN1(T)), reclassification in the genus Sphaerochaeta as Sphaerochaeta coccoides comb. nov. and emendations of the family Spirochaetaceae and the genus Sphaerochaeta.</title>
        <authorList>
            <person name="Abt B."/>
            <person name="Han C."/>
            <person name="Scheuner C."/>
            <person name="Lu M."/>
            <person name="Lapidus A."/>
            <person name="Nolan M."/>
            <person name="Lucas S."/>
            <person name="Hammon N."/>
            <person name="Deshpande S."/>
            <person name="Cheng J.F."/>
            <person name="Tapia R."/>
            <person name="Goodwin L.A."/>
            <person name="Pitluck S."/>
            <person name="Liolios K."/>
            <person name="Pagani I."/>
            <person name="Ivanova N."/>
            <person name="Mavromatis K."/>
            <person name="Mikhailova N."/>
            <person name="Huntemann M."/>
            <person name="Pati A."/>
            <person name="Chen A."/>
            <person name="Palaniappan K."/>
            <person name="Land M."/>
            <person name="Hauser L."/>
            <person name="Brambilla E.M."/>
            <person name="Rohde M."/>
            <person name="Spring S."/>
            <person name="Gronow S."/>
            <person name="Goker M."/>
            <person name="Woyke T."/>
            <person name="Bristow J."/>
            <person name="Eisen J.A."/>
            <person name="Markowitz V."/>
            <person name="Hugenholtz P."/>
            <person name="Kyrpides N.C."/>
            <person name="Klenk H.P."/>
            <person name="Detter J.C."/>
        </authorList>
    </citation>
    <scope>NUCLEOTIDE SEQUENCE [LARGE SCALE GENOMIC DNA]</scope>
    <source>
        <strain evidence="3">ATCC BAA-1237 / DSM 17374 / SPN1</strain>
    </source>
</reference>
<reference evidence="3" key="1">
    <citation type="submission" date="2011-04" db="EMBL/GenBank/DDBJ databases">
        <title>The complete genome of Spirochaeta coccoides DSM 17374.</title>
        <authorList>
            <person name="Lucas S."/>
            <person name="Copeland A."/>
            <person name="Lapidus A."/>
            <person name="Bruce D."/>
            <person name="Goodwin L."/>
            <person name="Pitluck S."/>
            <person name="Peters L."/>
            <person name="Kyrpides N."/>
            <person name="Mavromatis K."/>
            <person name="Pagani I."/>
            <person name="Ivanova N."/>
            <person name="Ovchinnikova G."/>
            <person name="Lu M."/>
            <person name="Detter J.C."/>
            <person name="Tapia R."/>
            <person name="Han C."/>
            <person name="Land M."/>
            <person name="Hauser L."/>
            <person name="Markowitz V."/>
            <person name="Cheng J.-F."/>
            <person name="Hugenholtz P."/>
            <person name="Woyke T."/>
            <person name="Wu D."/>
            <person name="Spring S."/>
            <person name="Schroeder M."/>
            <person name="Brambilla E."/>
            <person name="Klenk H.-P."/>
            <person name="Eisen J.A."/>
        </authorList>
    </citation>
    <scope>NUCLEOTIDE SEQUENCE [LARGE SCALE GENOMIC DNA]</scope>
    <source>
        <strain evidence="3">ATCC BAA-1237 / DSM 17374 / SPN1</strain>
    </source>
</reference>
<evidence type="ECO:0000256" key="1">
    <source>
        <dbReference type="SAM" id="Phobius"/>
    </source>
</evidence>
<accession>F4GK05</accession>
<name>F4GK05_PARC1</name>